<evidence type="ECO:0000313" key="1">
    <source>
        <dbReference type="EMBL" id="MPM35491.1"/>
    </source>
</evidence>
<reference evidence="1" key="1">
    <citation type="submission" date="2019-08" db="EMBL/GenBank/DDBJ databases">
        <authorList>
            <person name="Kucharzyk K."/>
            <person name="Murdoch R.W."/>
            <person name="Higgins S."/>
            <person name="Loffler F."/>
        </authorList>
    </citation>
    <scope>NUCLEOTIDE SEQUENCE</scope>
</reference>
<dbReference type="EMBL" id="VSSQ01007301">
    <property type="protein sequence ID" value="MPM35491.1"/>
    <property type="molecule type" value="Genomic_DNA"/>
</dbReference>
<sequence>MSTSGHFATGRSDSSSSHILNTDYGICFHEFQAGFQEQFLHKGVTHLNSRTFVLRLLTQFFAGKGSPMDAIAAGTRTDSHDRITHPFGDSFMNSPVFD</sequence>
<proteinExistence type="predicted"/>
<protein>
    <submittedName>
        <fullName evidence="1">Uncharacterized protein</fullName>
    </submittedName>
</protein>
<comment type="caution">
    <text evidence="1">The sequence shown here is derived from an EMBL/GenBank/DDBJ whole genome shotgun (WGS) entry which is preliminary data.</text>
</comment>
<gene>
    <name evidence="1" type="ORF">SDC9_82084</name>
</gene>
<organism evidence="1">
    <name type="scientific">bioreactor metagenome</name>
    <dbReference type="NCBI Taxonomy" id="1076179"/>
    <lineage>
        <taxon>unclassified sequences</taxon>
        <taxon>metagenomes</taxon>
        <taxon>ecological metagenomes</taxon>
    </lineage>
</organism>
<name>A0A644Z659_9ZZZZ</name>
<accession>A0A644Z659</accession>
<dbReference type="AlphaFoldDB" id="A0A644Z659"/>